<evidence type="ECO:0000256" key="2">
    <source>
        <dbReference type="ARBA" id="ARBA00023002"/>
    </source>
</evidence>
<dbReference type="PANTHER" id="PTHR11835:SF34">
    <property type="entry name" value="ISOCITRATE DEHYDROGENASE [NAD] SUBUNIT ALPHA, MITOCHONDRIAL"/>
    <property type="match status" value="1"/>
</dbReference>
<dbReference type="Gene3D" id="1.10.10.60">
    <property type="entry name" value="Homeodomain-like"/>
    <property type="match status" value="1"/>
</dbReference>
<keyword evidence="3" id="KW-0805">Transcription regulation</keyword>
<dbReference type="Pfam" id="PF12833">
    <property type="entry name" value="HTH_18"/>
    <property type="match status" value="1"/>
</dbReference>
<feature type="compositionally biased region" description="Basic residues" evidence="6">
    <location>
        <begin position="330"/>
        <end position="352"/>
    </location>
</feature>
<accession>A0A2Z7A8N9</accession>
<dbReference type="InterPro" id="IPR009057">
    <property type="entry name" value="Homeodomain-like_sf"/>
</dbReference>
<keyword evidence="2" id="KW-0560">Oxidoreductase</keyword>
<dbReference type="InterPro" id="IPR020449">
    <property type="entry name" value="Tscrpt_reg_AraC-type_HTH"/>
</dbReference>
<dbReference type="PROSITE" id="PS01124">
    <property type="entry name" value="HTH_ARAC_FAMILY_2"/>
    <property type="match status" value="1"/>
</dbReference>
<feature type="region of interest" description="Disordered" evidence="6">
    <location>
        <begin position="423"/>
        <end position="466"/>
    </location>
</feature>
<dbReference type="GO" id="GO:0043565">
    <property type="term" value="F:sequence-specific DNA binding"/>
    <property type="evidence" value="ECO:0007669"/>
    <property type="project" value="InterPro"/>
</dbReference>
<dbReference type="GO" id="GO:0006102">
    <property type="term" value="P:isocitrate metabolic process"/>
    <property type="evidence" value="ECO:0007669"/>
    <property type="project" value="TreeGrafter"/>
</dbReference>
<keyword evidence="9" id="KW-1185">Reference proteome</keyword>
<dbReference type="SMART" id="SM01329">
    <property type="entry name" value="Iso_dh"/>
    <property type="match status" value="1"/>
</dbReference>
<dbReference type="EMBL" id="KV020106">
    <property type="protein sequence ID" value="KZV15330.1"/>
    <property type="molecule type" value="Genomic_DNA"/>
</dbReference>
<evidence type="ECO:0000256" key="6">
    <source>
        <dbReference type="SAM" id="MobiDB-lite"/>
    </source>
</evidence>
<protein>
    <recommendedName>
        <fullName evidence="7">HTH araC/xylS-type domain-containing protein</fullName>
    </recommendedName>
</protein>
<dbReference type="InterPro" id="IPR018060">
    <property type="entry name" value="HTH_AraC"/>
</dbReference>
<keyword evidence="5" id="KW-0804">Transcription</keyword>
<evidence type="ECO:0000313" key="9">
    <source>
        <dbReference type="Proteomes" id="UP000250235"/>
    </source>
</evidence>
<proteinExistence type="inferred from homology"/>
<dbReference type="GO" id="GO:0006099">
    <property type="term" value="P:tricarboxylic acid cycle"/>
    <property type="evidence" value="ECO:0007669"/>
    <property type="project" value="TreeGrafter"/>
</dbReference>
<feature type="compositionally biased region" description="Basic residues" evidence="6">
    <location>
        <begin position="456"/>
        <end position="466"/>
    </location>
</feature>
<evidence type="ECO:0000256" key="5">
    <source>
        <dbReference type="ARBA" id="ARBA00023163"/>
    </source>
</evidence>
<organism evidence="8 9">
    <name type="scientific">Dorcoceras hygrometricum</name>
    <dbReference type="NCBI Taxonomy" id="472368"/>
    <lineage>
        <taxon>Eukaryota</taxon>
        <taxon>Viridiplantae</taxon>
        <taxon>Streptophyta</taxon>
        <taxon>Embryophyta</taxon>
        <taxon>Tracheophyta</taxon>
        <taxon>Spermatophyta</taxon>
        <taxon>Magnoliopsida</taxon>
        <taxon>eudicotyledons</taxon>
        <taxon>Gunneridae</taxon>
        <taxon>Pentapetalae</taxon>
        <taxon>asterids</taxon>
        <taxon>lamiids</taxon>
        <taxon>Lamiales</taxon>
        <taxon>Gesneriaceae</taxon>
        <taxon>Didymocarpoideae</taxon>
        <taxon>Trichosporeae</taxon>
        <taxon>Loxocarpinae</taxon>
        <taxon>Dorcoceras</taxon>
    </lineage>
</organism>
<dbReference type="PANTHER" id="PTHR11835">
    <property type="entry name" value="DECARBOXYLATING DEHYDROGENASES-ISOCITRATE, ISOPROPYLMALATE, TARTRATE"/>
    <property type="match status" value="1"/>
</dbReference>
<dbReference type="OrthoDB" id="10261637at2759"/>
<dbReference type="PROSITE" id="PS00470">
    <property type="entry name" value="IDH_IMDH"/>
    <property type="match status" value="1"/>
</dbReference>
<dbReference type="PRINTS" id="PR00032">
    <property type="entry name" value="HTHARAC"/>
</dbReference>
<dbReference type="PROSITE" id="PS00041">
    <property type="entry name" value="HTH_ARAC_FAMILY_1"/>
    <property type="match status" value="1"/>
</dbReference>
<dbReference type="SUPFAM" id="SSF53659">
    <property type="entry name" value="Isocitrate/Isopropylmalate dehydrogenase-like"/>
    <property type="match status" value="1"/>
</dbReference>
<comment type="similarity">
    <text evidence="1">Belongs to the isocitrate and isopropylmalate dehydrogenases family.</text>
</comment>
<evidence type="ECO:0000259" key="7">
    <source>
        <dbReference type="PROSITE" id="PS01124"/>
    </source>
</evidence>
<dbReference type="InterPro" id="IPR019818">
    <property type="entry name" value="IsoCit/isopropylmalate_DH_CS"/>
</dbReference>
<dbReference type="AlphaFoldDB" id="A0A2Z7A8N9"/>
<feature type="region of interest" description="Disordered" evidence="6">
    <location>
        <begin position="928"/>
        <end position="947"/>
    </location>
</feature>
<reference evidence="8 9" key="1">
    <citation type="journal article" date="2015" name="Proc. Natl. Acad. Sci. U.S.A.">
        <title>The resurrection genome of Boea hygrometrica: A blueprint for survival of dehydration.</title>
        <authorList>
            <person name="Xiao L."/>
            <person name="Yang G."/>
            <person name="Zhang L."/>
            <person name="Yang X."/>
            <person name="Zhao S."/>
            <person name="Ji Z."/>
            <person name="Zhou Q."/>
            <person name="Hu M."/>
            <person name="Wang Y."/>
            <person name="Chen M."/>
            <person name="Xu Y."/>
            <person name="Jin H."/>
            <person name="Xiao X."/>
            <person name="Hu G."/>
            <person name="Bao F."/>
            <person name="Hu Y."/>
            <person name="Wan P."/>
            <person name="Li L."/>
            <person name="Deng X."/>
            <person name="Kuang T."/>
            <person name="Xiang C."/>
            <person name="Zhu J.K."/>
            <person name="Oliver M.J."/>
            <person name="He Y."/>
        </authorList>
    </citation>
    <scope>NUCLEOTIDE SEQUENCE [LARGE SCALE GENOMIC DNA]</scope>
    <source>
        <strain evidence="9">cv. XS01</strain>
    </source>
</reference>
<keyword evidence="4" id="KW-0238">DNA-binding</keyword>
<evidence type="ECO:0000256" key="3">
    <source>
        <dbReference type="ARBA" id="ARBA00023015"/>
    </source>
</evidence>
<evidence type="ECO:0000313" key="8">
    <source>
        <dbReference type="EMBL" id="KZV15330.1"/>
    </source>
</evidence>
<gene>
    <name evidence="8" type="ORF">F511_25198</name>
</gene>
<dbReference type="SUPFAM" id="SSF46689">
    <property type="entry name" value="Homeodomain-like"/>
    <property type="match status" value="1"/>
</dbReference>
<name>A0A2Z7A8N9_9LAMI</name>
<sequence length="1075" mass="115110">MPFLAGVSGQRQAAQFHAVSVHAQHRALLVPVAKHDAFGWRAVELEAMDGGAVGMAVDQPRRAGLAHGVGHCPGVDIHDRFHGAAGVRAAFRARFRGEGAARLQRHGQDLRLPLWGAHLPAHRLVGKVVGAQDIAVHQQGGPAVQGVHGAVLQQLEAGTAGKVLAQQEVAVAGHEVHRHAGLAHGAGGGGDALRQLGIVVVADPGFDQVAEDIQRIGAASAPTGLFLQASAAIWEADVRGVRQCPRSKSIPPRSARTAWRRRTCSRPGAWPGKTSAWTATRRSAMRCWRAAAAAVPCRRSSSTTNWWAATTTWWPPNAAASWPNCWAKPHERRPGRRQPRRKEPRGRIHRVPPAHERAHSGRGQPGGAALLRAGHPDLQARCAGREDQGTAGSGRFDGAALRRLHQLSRGAVQGCRRQPRGILRDLQCGPGGGRLHRDPAPAPRGGFPRPPGSGRGRLRRQLRRPRLTPRFLPLPFGERAGVRGGLRQGQLEARLDRASPQDCPLTPILFPAPQSRAIHGPSPRLGGERKKCWSCEFPQRSVRGFSTPCTRFRLFAAVRMGDNRRVVDPCAPHCRRRSAVSFPQGVSPMSKTIAVIPGDGIGPEIMTATLRVLDALDCGLKYDFVDAGMVALEKHGDLLPKATLDKIGEHKVALKGPLTTPIGGGFTSINVTLRRHFDLYANVRPAVSFPGTRARFDNIDIITVRENTEGAYLSEGQTLSEDGEVATSLVRNTRKGASRIVRYAFELAVKKGRKKVTAVHKANIIKTASGLFLNVAREIAKEYPQIEFNEMIVDNTCMQLVMKPEQFDVIVTTNLFGDILSDLCAGLVGGLGLAPGDNIGTEAAIFEAVHGSAPDIAGKGIANPCALLLAAADMLDHLGMVDKGDKLRAAIRDTMTNDRDSVTPDLGGKGSTASFGEAIAKRPPVAVEPEPAAADEETVAPGAASEPDNARFDAVEARLAQLMGGAAPLYLEPALSIGQVAKRSGYPEYLVSAVINRRSGGTFWDYINRLRVEAARACLADVADTRSILDIAYACGFTSKSTFNAAFKRQLGETPSGYRKAARPLTADVDGAGPR</sequence>
<dbReference type="GO" id="GO:0003700">
    <property type="term" value="F:DNA-binding transcription factor activity"/>
    <property type="evidence" value="ECO:0007669"/>
    <property type="project" value="InterPro"/>
</dbReference>
<dbReference type="GO" id="GO:0004449">
    <property type="term" value="F:isocitrate dehydrogenase (NAD+) activity"/>
    <property type="evidence" value="ECO:0007669"/>
    <property type="project" value="TreeGrafter"/>
</dbReference>
<feature type="domain" description="HTH araC/xylS-type" evidence="7">
    <location>
        <begin position="971"/>
        <end position="1061"/>
    </location>
</feature>
<dbReference type="InterPro" id="IPR024084">
    <property type="entry name" value="IsoPropMal-DH-like_dom"/>
</dbReference>
<dbReference type="Proteomes" id="UP000250235">
    <property type="component" value="Unassembled WGS sequence"/>
</dbReference>
<dbReference type="FunFam" id="3.40.718.10:FF:000014">
    <property type="entry name" value="Isocitrate dehydrogenase (NAD(+))"/>
    <property type="match status" value="1"/>
</dbReference>
<dbReference type="InterPro" id="IPR018062">
    <property type="entry name" value="HTH_AraC-typ_CS"/>
</dbReference>
<dbReference type="Pfam" id="PF00180">
    <property type="entry name" value="Iso_dh"/>
    <property type="match status" value="1"/>
</dbReference>
<evidence type="ECO:0000256" key="4">
    <source>
        <dbReference type="ARBA" id="ARBA00023125"/>
    </source>
</evidence>
<dbReference type="SMART" id="SM00342">
    <property type="entry name" value="HTH_ARAC"/>
    <property type="match status" value="1"/>
</dbReference>
<dbReference type="NCBIfam" id="NF006529">
    <property type="entry name" value="PRK08997.1"/>
    <property type="match status" value="1"/>
</dbReference>
<dbReference type="GO" id="GO:0051287">
    <property type="term" value="F:NAD binding"/>
    <property type="evidence" value="ECO:0007669"/>
    <property type="project" value="InterPro"/>
</dbReference>
<dbReference type="GO" id="GO:0000287">
    <property type="term" value="F:magnesium ion binding"/>
    <property type="evidence" value="ECO:0007669"/>
    <property type="project" value="InterPro"/>
</dbReference>
<evidence type="ECO:0000256" key="1">
    <source>
        <dbReference type="ARBA" id="ARBA00007769"/>
    </source>
</evidence>
<dbReference type="Gene3D" id="3.40.718.10">
    <property type="entry name" value="Isopropylmalate Dehydrogenase"/>
    <property type="match status" value="1"/>
</dbReference>
<feature type="region of interest" description="Disordered" evidence="6">
    <location>
        <begin position="323"/>
        <end position="371"/>
    </location>
</feature>